<keyword evidence="4 8" id="KW-0378">Hydrolase</keyword>
<evidence type="ECO:0000259" key="9">
    <source>
        <dbReference type="Pfam" id="PF01979"/>
    </source>
</evidence>
<dbReference type="FunFam" id="3.20.20.140:FF:000022">
    <property type="entry name" value="Guanine deaminase"/>
    <property type="match status" value="1"/>
</dbReference>
<keyword evidence="3 8" id="KW-0479">Metal-binding</keyword>
<comment type="similarity">
    <text evidence="2 8">Belongs to the metallo-dependent hydrolases superfamily. ATZ/TRZ family.</text>
</comment>
<feature type="domain" description="Amidohydrolase-related" evidence="9">
    <location>
        <begin position="72"/>
        <end position="467"/>
    </location>
</feature>
<dbReference type="Gene3D" id="2.30.40.10">
    <property type="entry name" value="Urease, subunit C, domain 1"/>
    <property type="match status" value="1"/>
</dbReference>
<evidence type="ECO:0000256" key="5">
    <source>
        <dbReference type="ARBA" id="ARBA00022833"/>
    </source>
</evidence>
<dbReference type="GO" id="GO:0008270">
    <property type="term" value="F:zinc ion binding"/>
    <property type="evidence" value="ECO:0007669"/>
    <property type="project" value="UniProtKB-UniRule"/>
</dbReference>
<proteinExistence type="inferred from homology"/>
<dbReference type="EMBL" id="RSCD01000011">
    <property type="protein sequence ID" value="RSH90044.1"/>
    <property type="molecule type" value="Genomic_DNA"/>
</dbReference>
<dbReference type="PANTHER" id="PTHR11271:SF6">
    <property type="entry name" value="GUANINE DEAMINASE"/>
    <property type="match status" value="1"/>
</dbReference>
<comment type="pathway">
    <text evidence="1 8">Purine metabolism; guanine degradation; xanthine from guanine: step 1/1.</text>
</comment>
<dbReference type="Proteomes" id="UP000279259">
    <property type="component" value="Unassembled WGS sequence"/>
</dbReference>
<organism evidence="10 11">
    <name type="scientific">Saitozyma podzolica</name>
    <dbReference type="NCBI Taxonomy" id="1890683"/>
    <lineage>
        <taxon>Eukaryota</taxon>
        <taxon>Fungi</taxon>
        <taxon>Dikarya</taxon>
        <taxon>Basidiomycota</taxon>
        <taxon>Agaricomycotina</taxon>
        <taxon>Tremellomycetes</taxon>
        <taxon>Tremellales</taxon>
        <taxon>Trimorphomycetaceae</taxon>
        <taxon>Saitozyma</taxon>
    </lineage>
</organism>
<evidence type="ECO:0000256" key="1">
    <source>
        <dbReference type="ARBA" id="ARBA00004984"/>
    </source>
</evidence>
<comment type="catalytic activity">
    <reaction evidence="6 8">
        <text>guanine + H2O + H(+) = xanthine + NH4(+)</text>
        <dbReference type="Rhea" id="RHEA:14665"/>
        <dbReference type="ChEBI" id="CHEBI:15377"/>
        <dbReference type="ChEBI" id="CHEBI:15378"/>
        <dbReference type="ChEBI" id="CHEBI:16235"/>
        <dbReference type="ChEBI" id="CHEBI:17712"/>
        <dbReference type="ChEBI" id="CHEBI:28938"/>
        <dbReference type="EC" id="3.5.4.3"/>
    </reaction>
</comment>
<dbReference type="SUPFAM" id="SSF51338">
    <property type="entry name" value="Composite domain of metallo-dependent hydrolases"/>
    <property type="match status" value="1"/>
</dbReference>
<sequence length="471" mass="50926">MPTLYHGTLIHSLSLTQLEVLPNALLCVSDTDGIIEWLERGVEGSEIQEVAARKGVILDGGVEVVVLGKGEVLCPGMIDTHTHAPQYPNNGLGQQYQLLEWLDKLTFPREAMFADVEYARRIYDQVVKRNLNAGTTTACYYGSLHDESTRVLADICDDKGQRAFVGKCCMDRNCPPTYTETTESCISSTKSWLSHFDKFTSPSSSDSGSGSDQSVPSPPLVQPILTPRFAISTTPEVLAFIGKLAHSRSPSIAIQTHLSENPAEVEFTKQLFPDCETYAGVYDKYDLLGPGTILAHCVHLDDKEREVISKRGAGISHCPTSNTHLNSGAADVGKMLRAGIKVGLGTDCGGGYALGILPSLRQAAGVSRFVSWSSAGSTASPSSCDAQPLSLPQLFHMATLGGASLCRLESRIGNFLPGKEFDALRIKPASPGMWTDDRDSPEEVFEKWLFTGDDRDVADVWVRGRRVGGAA</sequence>
<dbReference type="EC" id="3.5.4.3" evidence="8"/>
<evidence type="ECO:0000313" key="11">
    <source>
        <dbReference type="Proteomes" id="UP000279259"/>
    </source>
</evidence>
<dbReference type="OrthoDB" id="194468at2759"/>
<keyword evidence="5 8" id="KW-0862">Zinc</keyword>
<comment type="function">
    <text evidence="7 8">Catalyzes the hydrolytic deamination of guanine, producing xanthine and ammonia.</text>
</comment>
<dbReference type="Gene3D" id="3.20.20.140">
    <property type="entry name" value="Metal-dependent hydrolases"/>
    <property type="match status" value="1"/>
</dbReference>
<dbReference type="PANTHER" id="PTHR11271">
    <property type="entry name" value="GUANINE DEAMINASE"/>
    <property type="match status" value="1"/>
</dbReference>
<protein>
    <recommendedName>
        <fullName evidence="8">Guanine deaminase</fullName>
        <shortName evidence="8">Guanase</shortName>
        <ecNumber evidence="8">3.5.4.3</ecNumber>
    </recommendedName>
    <alternativeName>
        <fullName evidence="8">Guanine aminohydrolase</fullName>
    </alternativeName>
</protein>
<reference evidence="10 11" key="1">
    <citation type="submission" date="2018-11" db="EMBL/GenBank/DDBJ databases">
        <title>Genome sequence of Saitozyma podzolica DSM 27192.</title>
        <authorList>
            <person name="Aliyu H."/>
            <person name="Gorte O."/>
            <person name="Ochsenreither K."/>
        </authorList>
    </citation>
    <scope>NUCLEOTIDE SEQUENCE [LARGE SCALE GENOMIC DNA]</scope>
    <source>
        <strain evidence="10 11">DSM 27192</strain>
    </source>
</reference>
<dbReference type="AlphaFoldDB" id="A0A427YGH0"/>
<dbReference type="Pfam" id="PF01979">
    <property type="entry name" value="Amidohydro_1"/>
    <property type="match status" value="1"/>
</dbReference>
<dbReference type="InterPro" id="IPR032466">
    <property type="entry name" value="Metal_Hydrolase"/>
</dbReference>
<dbReference type="SUPFAM" id="SSF51556">
    <property type="entry name" value="Metallo-dependent hydrolases"/>
    <property type="match status" value="1"/>
</dbReference>
<evidence type="ECO:0000256" key="7">
    <source>
        <dbReference type="ARBA" id="ARBA00056079"/>
    </source>
</evidence>
<evidence type="ECO:0000256" key="3">
    <source>
        <dbReference type="ARBA" id="ARBA00022723"/>
    </source>
</evidence>
<evidence type="ECO:0000256" key="4">
    <source>
        <dbReference type="ARBA" id="ARBA00022801"/>
    </source>
</evidence>
<dbReference type="GO" id="GO:0005829">
    <property type="term" value="C:cytosol"/>
    <property type="evidence" value="ECO:0007669"/>
    <property type="project" value="TreeGrafter"/>
</dbReference>
<dbReference type="GO" id="GO:0008892">
    <property type="term" value="F:guanine deaminase activity"/>
    <property type="evidence" value="ECO:0007669"/>
    <property type="project" value="UniProtKB-UniRule"/>
</dbReference>
<dbReference type="InterPro" id="IPR014311">
    <property type="entry name" value="Guanine_deaminase"/>
</dbReference>
<evidence type="ECO:0000256" key="2">
    <source>
        <dbReference type="ARBA" id="ARBA00006745"/>
    </source>
</evidence>
<dbReference type="UniPathway" id="UPA00603">
    <property type="reaction ID" value="UER00660"/>
</dbReference>
<dbReference type="InterPro" id="IPR011059">
    <property type="entry name" value="Metal-dep_hydrolase_composite"/>
</dbReference>
<evidence type="ECO:0000256" key="6">
    <source>
        <dbReference type="ARBA" id="ARBA00051148"/>
    </source>
</evidence>
<comment type="cofactor">
    <cofactor evidence="8">
        <name>Zn(2+)</name>
        <dbReference type="ChEBI" id="CHEBI:29105"/>
    </cofactor>
    <text evidence="8">Binds 1 zinc ion per subunit.</text>
</comment>
<evidence type="ECO:0000256" key="8">
    <source>
        <dbReference type="RuleBase" id="RU366009"/>
    </source>
</evidence>
<name>A0A427YGH0_9TREE</name>
<dbReference type="STRING" id="1890683.A0A427YGH0"/>
<dbReference type="GO" id="GO:0006147">
    <property type="term" value="P:guanine catabolic process"/>
    <property type="evidence" value="ECO:0007669"/>
    <property type="project" value="UniProtKB-UniRule"/>
</dbReference>
<dbReference type="InterPro" id="IPR006680">
    <property type="entry name" value="Amidohydro-rel"/>
</dbReference>
<dbReference type="InterPro" id="IPR051607">
    <property type="entry name" value="Metallo-dep_hydrolases"/>
</dbReference>
<evidence type="ECO:0000313" key="10">
    <source>
        <dbReference type="EMBL" id="RSH90044.1"/>
    </source>
</evidence>
<gene>
    <name evidence="10" type="ORF">EHS25_001377</name>
</gene>
<accession>A0A427YGH0</accession>
<keyword evidence="11" id="KW-1185">Reference proteome</keyword>
<dbReference type="NCBIfam" id="TIGR02967">
    <property type="entry name" value="guan_deamin"/>
    <property type="match status" value="1"/>
</dbReference>
<comment type="caution">
    <text evidence="10">The sequence shown here is derived from an EMBL/GenBank/DDBJ whole genome shotgun (WGS) entry which is preliminary data.</text>
</comment>